<dbReference type="InterPro" id="IPR016159">
    <property type="entry name" value="Cullin_repeat-like_dom_sf"/>
</dbReference>
<dbReference type="GO" id="GO:0006887">
    <property type="term" value="P:exocytosis"/>
    <property type="evidence" value="ECO:0000318"/>
    <property type="project" value="GO_Central"/>
</dbReference>
<dbReference type="EnsemblPlants" id="AES98892">
    <property type="protein sequence ID" value="AES98892"/>
    <property type="gene ID" value="MTR_5g074190"/>
</dbReference>
<keyword evidence="4" id="KW-0472">Membrane</keyword>
<dbReference type="GO" id="GO:0005546">
    <property type="term" value="F:phosphatidylinositol-4,5-bisphosphate binding"/>
    <property type="evidence" value="ECO:0007669"/>
    <property type="project" value="InterPro"/>
</dbReference>
<gene>
    <name evidence="6" type="ordered locus">MTR_5g074190</name>
</gene>
<dbReference type="Proteomes" id="UP000002051">
    <property type="component" value="Chromosome 5"/>
</dbReference>
<keyword evidence="8" id="KW-1185">Reference proteome</keyword>
<keyword evidence="2 3" id="KW-0813">Transport</keyword>
<dbReference type="HOGENOM" id="CLU_010236_3_0_1"/>
<proteinExistence type="inferred from homology"/>
<dbReference type="PANTHER" id="PTHR12542:SF180">
    <property type="entry name" value="EXOCYST SUBUNIT EXO70 FAMILY PROTEIN"/>
    <property type="match status" value="1"/>
</dbReference>
<evidence type="ECO:0000259" key="5">
    <source>
        <dbReference type="Pfam" id="PF03081"/>
    </source>
</evidence>
<protein>
    <recommendedName>
        <fullName evidence="3">Exocyst subunit Exo70 family protein</fullName>
    </recommendedName>
</protein>
<dbReference type="InterPro" id="IPR004140">
    <property type="entry name" value="Exo70"/>
</dbReference>
<keyword evidence="4" id="KW-1133">Transmembrane helix</keyword>
<dbReference type="EMBL" id="CM001221">
    <property type="protein sequence ID" value="AES98892.1"/>
    <property type="molecule type" value="Genomic_DNA"/>
</dbReference>
<dbReference type="Gene3D" id="1.20.1280.170">
    <property type="entry name" value="Exocyst complex component Exo70"/>
    <property type="match status" value="2"/>
</dbReference>
<dbReference type="SUPFAM" id="SSF53335">
    <property type="entry name" value="S-adenosyl-L-methionine-dependent methyltransferases"/>
    <property type="match status" value="1"/>
</dbReference>
<evidence type="ECO:0000313" key="8">
    <source>
        <dbReference type="Proteomes" id="UP000002051"/>
    </source>
</evidence>
<dbReference type="Pfam" id="PF03081">
    <property type="entry name" value="Exo70_C"/>
    <property type="match status" value="2"/>
</dbReference>
<evidence type="ECO:0000256" key="4">
    <source>
        <dbReference type="SAM" id="Phobius"/>
    </source>
</evidence>
<evidence type="ECO:0000256" key="2">
    <source>
        <dbReference type="ARBA" id="ARBA00022448"/>
    </source>
</evidence>
<feature type="domain" description="Exocyst complex subunit Exo70 C-terminal" evidence="5">
    <location>
        <begin position="321"/>
        <end position="379"/>
    </location>
</feature>
<dbReference type="STRING" id="3880.G7IXC6"/>
<evidence type="ECO:0000256" key="1">
    <source>
        <dbReference type="ARBA" id="ARBA00006756"/>
    </source>
</evidence>
<keyword evidence="3" id="KW-0653">Protein transport</keyword>
<feature type="transmembrane region" description="Helical" evidence="4">
    <location>
        <begin position="14"/>
        <end position="33"/>
    </location>
</feature>
<comment type="similarity">
    <text evidence="1 3">Belongs to the EXO70 family.</text>
</comment>
<feature type="transmembrane region" description="Helical" evidence="4">
    <location>
        <begin position="102"/>
        <end position="135"/>
    </location>
</feature>
<dbReference type="InterPro" id="IPR029063">
    <property type="entry name" value="SAM-dependent_MTases_sf"/>
</dbReference>
<evidence type="ECO:0000256" key="3">
    <source>
        <dbReference type="RuleBase" id="RU365026"/>
    </source>
</evidence>
<dbReference type="PANTHER" id="PTHR12542">
    <property type="entry name" value="EXOCYST COMPLEX PROTEIN EXO70"/>
    <property type="match status" value="1"/>
</dbReference>
<dbReference type="SUPFAM" id="SSF74788">
    <property type="entry name" value="Cullin repeat-like"/>
    <property type="match status" value="1"/>
</dbReference>
<evidence type="ECO:0000313" key="6">
    <source>
        <dbReference type="EMBL" id="AES98892.1"/>
    </source>
</evidence>
<dbReference type="GO" id="GO:0015031">
    <property type="term" value="P:protein transport"/>
    <property type="evidence" value="ECO:0007669"/>
    <property type="project" value="UniProtKB-KW"/>
</dbReference>
<dbReference type="Gene3D" id="3.40.50.150">
    <property type="entry name" value="Vaccinia Virus protein VP39"/>
    <property type="match status" value="1"/>
</dbReference>
<sequence>MIIRIRMWLLKAKVWRFVSFVSAVIGLLCYALSSSFNHLFGNWNLLKVILFSFIICLMILYAHIWQNSRRLRFKAHTAFLVLTITSVYSFFFGKVVNGKPDAYSLITCAAFAIMSLSLSSQIQCGFEVDLIYFYLGYLIVQLTKIKLLLSIVGVCYSYCLIILRSSFSSLNVTEETQCLGLEEQLLDMFETLCDLIPEFESLFPSSLLNEAIKVKNGLGEVSRDIFMEIGNLVFLTLDAGLDSWVNGGIHPMLCEATGYIVMVFWSKHNLEKFLREYPLVVGDGEGTSSVFYSQVELVMKQFERNLECKLETFWDIRFCKNTRQYFELYSRSSWNKVIDILKMDINESVAQNSEADSMKDKLSLFNQKFREMCEIQSTWFDKVLGKNADEYIMYGMSGIQAQLNHLFRLQYFDLDFDAKKETIPPCDYYCDTLYLLSYSHLLNFDQLNTNIANTEKLELKLLDLYSGCGGMSTGLCQGGMLSISKMVTRWAVDMNEHACMIL</sequence>
<dbReference type="InterPro" id="IPR046364">
    <property type="entry name" value="Exo70_C"/>
</dbReference>
<keyword evidence="3" id="KW-0268">Exocytosis</keyword>
<reference evidence="6 8" key="2">
    <citation type="journal article" date="2014" name="BMC Genomics">
        <title>An improved genome release (version Mt4.0) for the model legume Medicago truncatula.</title>
        <authorList>
            <person name="Tang H."/>
            <person name="Krishnakumar V."/>
            <person name="Bidwell S."/>
            <person name="Rosen B."/>
            <person name="Chan A."/>
            <person name="Zhou S."/>
            <person name="Gentzbittel L."/>
            <person name="Childs K.L."/>
            <person name="Yandell M."/>
            <person name="Gundlach H."/>
            <person name="Mayer K.F."/>
            <person name="Schwartz D.C."/>
            <person name="Town C.D."/>
        </authorList>
    </citation>
    <scope>GENOME REANNOTATION</scope>
    <source>
        <strain evidence="7 8">cv. Jemalong A17</strain>
    </source>
</reference>
<dbReference type="GO" id="GO:0000145">
    <property type="term" value="C:exocyst"/>
    <property type="evidence" value="ECO:0000318"/>
    <property type="project" value="GO_Central"/>
</dbReference>
<dbReference type="AlphaFoldDB" id="G7IXC6"/>
<comment type="function">
    <text evidence="3">Component of the exocyst complex.</text>
</comment>
<organism evidence="6 8">
    <name type="scientific">Medicago truncatula</name>
    <name type="common">Barrel medic</name>
    <name type="synonym">Medicago tribuloides</name>
    <dbReference type="NCBI Taxonomy" id="3880"/>
    <lineage>
        <taxon>Eukaryota</taxon>
        <taxon>Viridiplantae</taxon>
        <taxon>Streptophyta</taxon>
        <taxon>Embryophyta</taxon>
        <taxon>Tracheophyta</taxon>
        <taxon>Spermatophyta</taxon>
        <taxon>Magnoliopsida</taxon>
        <taxon>eudicotyledons</taxon>
        <taxon>Gunneridae</taxon>
        <taxon>Pentapetalae</taxon>
        <taxon>rosids</taxon>
        <taxon>fabids</taxon>
        <taxon>Fabales</taxon>
        <taxon>Fabaceae</taxon>
        <taxon>Papilionoideae</taxon>
        <taxon>50 kb inversion clade</taxon>
        <taxon>NPAAA clade</taxon>
        <taxon>Hologalegina</taxon>
        <taxon>IRL clade</taxon>
        <taxon>Trifolieae</taxon>
        <taxon>Medicago</taxon>
    </lineage>
</organism>
<dbReference type="eggNOG" id="KOG2344">
    <property type="taxonomic scope" value="Eukaryota"/>
</dbReference>
<feature type="transmembrane region" description="Helical" evidence="4">
    <location>
        <begin position="45"/>
        <end position="65"/>
    </location>
</feature>
<reference evidence="6 8" key="1">
    <citation type="journal article" date="2011" name="Nature">
        <title>The Medicago genome provides insight into the evolution of rhizobial symbioses.</title>
        <authorList>
            <person name="Young N.D."/>
            <person name="Debelle F."/>
            <person name="Oldroyd G.E."/>
            <person name="Geurts R."/>
            <person name="Cannon S.B."/>
            <person name="Udvardi M.K."/>
            <person name="Benedito V.A."/>
            <person name="Mayer K.F."/>
            <person name="Gouzy J."/>
            <person name="Schoof H."/>
            <person name="Van de Peer Y."/>
            <person name="Proost S."/>
            <person name="Cook D.R."/>
            <person name="Meyers B.C."/>
            <person name="Spannagl M."/>
            <person name="Cheung F."/>
            <person name="De Mita S."/>
            <person name="Krishnakumar V."/>
            <person name="Gundlach H."/>
            <person name="Zhou S."/>
            <person name="Mudge J."/>
            <person name="Bharti A.K."/>
            <person name="Murray J.D."/>
            <person name="Naoumkina M.A."/>
            <person name="Rosen B."/>
            <person name="Silverstein K.A."/>
            <person name="Tang H."/>
            <person name="Rombauts S."/>
            <person name="Zhao P.X."/>
            <person name="Zhou P."/>
            <person name="Barbe V."/>
            <person name="Bardou P."/>
            <person name="Bechner M."/>
            <person name="Bellec A."/>
            <person name="Berger A."/>
            <person name="Berges H."/>
            <person name="Bidwell S."/>
            <person name="Bisseling T."/>
            <person name="Choisne N."/>
            <person name="Couloux A."/>
            <person name="Denny R."/>
            <person name="Deshpande S."/>
            <person name="Dai X."/>
            <person name="Doyle J.J."/>
            <person name="Dudez A.M."/>
            <person name="Farmer A.D."/>
            <person name="Fouteau S."/>
            <person name="Franken C."/>
            <person name="Gibelin C."/>
            <person name="Gish J."/>
            <person name="Goldstein S."/>
            <person name="Gonzalez A.J."/>
            <person name="Green P.J."/>
            <person name="Hallab A."/>
            <person name="Hartog M."/>
            <person name="Hua A."/>
            <person name="Humphray S.J."/>
            <person name="Jeong D.H."/>
            <person name="Jing Y."/>
            <person name="Jocker A."/>
            <person name="Kenton S.M."/>
            <person name="Kim D.J."/>
            <person name="Klee K."/>
            <person name="Lai H."/>
            <person name="Lang C."/>
            <person name="Lin S."/>
            <person name="Macmil S.L."/>
            <person name="Magdelenat G."/>
            <person name="Matthews L."/>
            <person name="McCorrison J."/>
            <person name="Monaghan E.L."/>
            <person name="Mun J.H."/>
            <person name="Najar F.Z."/>
            <person name="Nicholson C."/>
            <person name="Noirot C."/>
            <person name="O'Bleness M."/>
            <person name="Paule C.R."/>
            <person name="Poulain J."/>
            <person name="Prion F."/>
            <person name="Qin B."/>
            <person name="Qu C."/>
            <person name="Retzel E.F."/>
            <person name="Riddle C."/>
            <person name="Sallet E."/>
            <person name="Samain S."/>
            <person name="Samson N."/>
            <person name="Sanders I."/>
            <person name="Saurat O."/>
            <person name="Scarpelli C."/>
            <person name="Schiex T."/>
            <person name="Segurens B."/>
            <person name="Severin A.J."/>
            <person name="Sherrier D.J."/>
            <person name="Shi R."/>
            <person name="Sims S."/>
            <person name="Singer S.R."/>
            <person name="Sinharoy S."/>
            <person name="Sterck L."/>
            <person name="Viollet A."/>
            <person name="Wang B.B."/>
            <person name="Wang K."/>
            <person name="Wang M."/>
            <person name="Wang X."/>
            <person name="Warfsmann J."/>
            <person name="Weissenbach J."/>
            <person name="White D.D."/>
            <person name="White J.D."/>
            <person name="Wiley G.B."/>
            <person name="Wincker P."/>
            <person name="Xing Y."/>
            <person name="Yang L."/>
            <person name="Yao Z."/>
            <person name="Ying F."/>
            <person name="Zhai J."/>
            <person name="Zhou L."/>
            <person name="Zuber A."/>
            <person name="Denarie J."/>
            <person name="Dixon R.A."/>
            <person name="May G.D."/>
            <person name="Schwartz D.C."/>
            <person name="Rogers J."/>
            <person name="Quetier F."/>
            <person name="Town C.D."/>
            <person name="Roe B.A."/>
        </authorList>
    </citation>
    <scope>NUCLEOTIDE SEQUENCE [LARGE SCALE GENOMIC DNA]</scope>
    <source>
        <strain evidence="6">A17</strain>
        <strain evidence="7 8">cv. Jemalong A17</strain>
    </source>
</reference>
<name>G7IXC6_MEDTR</name>
<feature type="domain" description="Exocyst complex subunit Exo70 C-terminal" evidence="5">
    <location>
        <begin position="185"/>
        <end position="312"/>
    </location>
</feature>
<accession>G7IXC6</accession>
<feature type="transmembrane region" description="Helical" evidence="4">
    <location>
        <begin position="77"/>
        <end position="96"/>
    </location>
</feature>
<dbReference type="PaxDb" id="3880-AES69902"/>
<keyword evidence="4" id="KW-0812">Transmembrane</keyword>
<reference evidence="7" key="3">
    <citation type="submission" date="2015-04" db="UniProtKB">
        <authorList>
            <consortium name="EnsemblPlants"/>
        </authorList>
    </citation>
    <scope>IDENTIFICATION</scope>
    <source>
        <strain evidence="7">cv. Jemalong A17</strain>
    </source>
</reference>
<evidence type="ECO:0000313" key="7">
    <source>
        <dbReference type="EnsemblPlants" id="AES98892"/>
    </source>
</evidence>